<dbReference type="AlphaFoldDB" id="A0A7Y6M7I1"/>
<keyword evidence="2" id="KW-0812">Transmembrane</keyword>
<evidence type="ECO:0000256" key="1">
    <source>
        <dbReference type="SAM" id="MobiDB-lite"/>
    </source>
</evidence>
<feature type="compositionally biased region" description="Low complexity" evidence="1">
    <location>
        <begin position="183"/>
        <end position="203"/>
    </location>
</feature>
<keyword evidence="5" id="KW-1185">Reference proteome</keyword>
<evidence type="ECO:0000256" key="3">
    <source>
        <dbReference type="SAM" id="SignalP"/>
    </source>
</evidence>
<comment type="caution">
    <text evidence="4">The sequence shown here is derived from an EMBL/GenBank/DDBJ whole genome shotgun (WGS) entry which is preliminary data.</text>
</comment>
<evidence type="ECO:0000313" key="5">
    <source>
        <dbReference type="Proteomes" id="UP000586042"/>
    </source>
</evidence>
<feature type="region of interest" description="Disordered" evidence="1">
    <location>
        <begin position="180"/>
        <end position="248"/>
    </location>
</feature>
<organism evidence="4 5">
    <name type="scientific">Nonomuraea montanisoli</name>
    <dbReference type="NCBI Taxonomy" id="2741721"/>
    <lineage>
        <taxon>Bacteria</taxon>
        <taxon>Bacillati</taxon>
        <taxon>Actinomycetota</taxon>
        <taxon>Actinomycetes</taxon>
        <taxon>Streptosporangiales</taxon>
        <taxon>Streptosporangiaceae</taxon>
        <taxon>Nonomuraea</taxon>
    </lineage>
</organism>
<feature type="chain" id="PRO_5038569527" description="LPXTG cell wall anchor domain-containing protein" evidence="3">
    <location>
        <begin position="36"/>
        <end position="277"/>
    </location>
</feature>
<keyword evidence="2" id="KW-1133">Transmembrane helix</keyword>
<keyword evidence="3" id="KW-0732">Signal</keyword>
<dbReference type="Proteomes" id="UP000586042">
    <property type="component" value="Unassembled WGS sequence"/>
</dbReference>
<sequence>MPVLTSRARVRLAASAVALALAAFAPLGASSAARASSDVVEYTCSGDLVPAQTVRVRVTLTMPTSAVVGEQFSITWSGTFETGSELKAPSVGLSAGVNLYAHAGISGLTGLTSATGVGALGAITPGQAITLPTVEMKATARNPGTGSVRPGAVNLGTTENDPLIECEPASAGRLSAYPLTVAAGGTDPDPDTSTSGTPTSSGASDDEDSSDSSEDTSERETTRERSSAVPKAGAETGGGGEAGPDGRALVLGGSALIMAAGIGGLLTRRPRRATGRG</sequence>
<keyword evidence="2" id="KW-0472">Membrane</keyword>
<evidence type="ECO:0000256" key="2">
    <source>
        <dbReference type="SAM" id="Phobius"/>
    </source>
</evidence>
<dbReference type="EMBL" id="JABWGN010000016">
    <property type="protein sequence ID" value="NUW36710.1"/>
    <property type="molecule type" value="Genomic_DNA"/>
</dbReference>
<protein>
    <recommendedName>
        <fullName evidence="6">LPXTG cell wall anchor domain-containing protein</fullName>
    </recommendedName>
</protein>
<feature type="region of interest" description="Disordered" evidence="1">
    <location>
        <begin position="140"/>
        <end position="164"/>
    </location>
</feature>
<name>A0A7Y6M7I1_9ACTN</name>
<gene>
    <name evidence="4" type="ORF">HTZ77_35680</name>
</gene>
<dbReference type="RefSeq" id="WP_175594152.1">
    <property type="nucleotide sequence ID" value="NZ_JABWGN010000016.1"/>
</dbReference>
<feature type="signal peptide" evidence="3">
    <location>
        <begin position="1"/>
        <end position="35"/>
    </location>
</feature>
<evidence type="ECO:0000313" key="4">
    <source>
        <dbReference type="EMBL" id="NUW36710.1"/>
    </source>
</evidence>
<accession>A0A7Y6M7I1</accession>
<feature type="transmembrane region" description="Helical" evidence="2">
    <location>
        <begin position="248"/>
        <end position="267"/>
    </location>
</feature>
<feature type="compositionally biased region" description="Acidic residues" evidence="1">
    <location>
        <begin position="204"/>
        <end position="215"/>
    </location>
</feature>
<proteinExistence type="predicted"/>
<evidence type="ECO:0008006" key="6">
    <source>
        <dbReference type="Google" id="ProtNLM"/>
    </source>
</evidence>
<reference evidence="4 5" key="1">
    <citation type="submission" date="2020-06" db="EMBL/GenBank/DDBJ databases">
        <title>Nonomuraea sp. SMC257, a novel actinomycete isolated from soil.</title>
        <authorList>
            <person name="Chanama M."/>
        </authorList>
    </citation>
    <scope>NUCLEOTIDE SEQUENCE [LARGE SCALE GENOMIC DNA]</scope>
    <source>
        <strain evidence="4 5">SMC257</strain>
    </source>
</reference>
<feature type="compositionally biased region" description="Basic and acidic residues" evidence="1">
    <location>
        <begin position="216"/>
        <end position="226"/>
    </location>
</feature>